<dbReference type="AlphaFoldDB" id="A0AAV2SDP5"/>
<dbReference type="GO" id="GO:0033962">
    <property type="term" value="P:P-body assembly"/>
    <property type="evidence" value="ECO:0007669"/>
    <property type="project" value="TreeGrafter"/>
</dbReference>
<evidence type="ECO:0000313" key="5">
    <source>
        <dbReference type="Proteomes" id="UP001497623"/>
    </source>
</evidence>
<comment type="subcellular location">
    <subcellularLocation>
        <location evidence="1">Cytoplasm</location>
        <location evidence="1">P-body</location>
    </subcellularLocation>
</comment>
<dbReference type="EMBL" id="CAXKWB010052838">
    <property type="protein sequence ID" value="CAL4173449.1"/>
    <property type="molecule type" value="Genomic_DNA"/>
</dbReference>
<keyword evidence="2" id="KW-0963">Cytoplasm</keyword>
<protein>
    <submittedName>
        <fullName evidence="4">Uncharacterized protein</fullName>
    </submittedName>
</protein>
<comment type="caution">
    <text evidence="4">The sequence shown here is derived from an EMBL/GenBank/DDBJ whole genome shotgun (WGS) entry which is preliminary data.</text>
</comment>
<dbReference type="GO" id="GO:0000290">
    <property type="term" value="P:deadenylation-dependent decapping of nuclear-transcribed mRNA"/>
    <property type="evidence" value="ECO:0007669"/>
    <property type="project" value="InterPro"/>
</dbReference>
<reference evidence="4 5" key="1">
    <citation type="submission" date="2024-05" db="EMBL/GenBank/DDBJ databases">
        <authorList>
            <person name="Wallberg A."/>
        </authorList>
    </citation>
    <scope>NUCLEOTIDE SEQUENCE [LARGE SCALE GENOMIC DNA]</scope>
</reference>
<evidence type="ECO:0000256" key="3">
    <source>
        <dbReference type="SAM" id="MobiDB-lite"/>
    </source>
</evidence>
<dbReference type="GO" id="GO:0003723">
    <property type="term" value="F:RNA binding"/>
    <property type="evidence" value="ECO:0007669"/>
    <property type="project" value="TreeGrafter"/>
</dbReference>
<dbReference type="Proteomes" id="UP001497623">
    <property type="component" value="Unassembled WGS sequence"/>
</dbReference>
<dbReference type="PANTHER" id="PTHR21551">
    <property type="entry name" value="TOPOISOMERASE II-ASSOCIATED PROTEIN PAT1"/>
    <property type="match status" value="1"/>
</dbReference>
<name>A0AAV2SDP5_MEGNR</name>
<dbReference type="PANTHER" id="PTHR21551:SF0">
    <property type="entry name" value="PROTEIN ASSOCIATED WITH TOPO II RELATED-1, ISOFORM A"/>
    <property type="match status" value="1"/>
</dbReference>
<feature type="compositionally biased region" description="Polar residues" evidence="3">
    <location>
        <begin position="302"/>
        <end position="314"/>
    </location>
</feature>
<evidence type="ECO:0000313" key="4">
    <source>
        <dbReference type="EMBL" id="CAL4173449.1"/>
    </source>
</evidence>
<accession>A0AAV2SDP5</accession>
<gene>
    <name evidence="4" type="ORF">MNOR_LOCUS34390</name>
</gene>
<dbReference type="GO" id="GO:0000932">
    <property type="term" value="C:P-body"/>
    <property type="evidence" value="ECO:0007669"/>
    <property type="project" value="UniProtKB-SubCell"/>
</dbReference>
<feature type="non-terminal residue" evidence="4">
    <location>
        <position position="1"/>
    </location>
</feature>
<keyword evidence="5" id="KW-1185">Reference proteome</keyword>
<dbReference type="InterPro" id="IPR039900">
    <property type="entry name" value="Pat1-like"/>
</dbReference>
<sequence length="314" mass="34734">VVSVNAPRKIVDLQVVHLDPKHPTSALQREMRKHRHLLLHIEKMYTTMMEIDDLERKIRLLPDCPTRDLYKTKSKHLASGLWFVAIEAPDRLVQLLSVKKGKSLLSRLMRWLGENECEQLVVCVCQNLSVVAKRDTHDQYLVNFWPAADRLLSTSNSQRLMLLAQALLLTPHQGHKSNLQHALNNKFGMSLVVGLLVRGEELHSELEKQTLWQEFLASTIMALTDTQKSLDSAKSDLAVPLPSITVAASPQKPWQHLGRCGRIEAGSLKVAQEKLSSLEVSRAKAAAASASASASAAAAASTTSPSPVKNLDTQ</sequence>
<organism evidence="4 5">
    <name type="scientific">Meganyctiphanes norvegica</name>
    <name type="common">Northern krill</name>
    <name type="synonym">Thysanopoda norvegica</name>
    <dbReference type="NCBI Taxonomy" id="48144"/>
    <lineage>
        <taxon>Eukaryota</taxon>
        <taxon>Metazoa</taxon>
        <taxon>Ecdysozoa</taxon>
        <taxon>Arthropoda</taxon>
        <taxon>Crustacea</taxon>
        <taxon>Multicrustacea</taxon>
        <taxon>Malacostraca</taxon>
        <taxon>Eumalacostraca</taxon>
        <taxon>Eucarida</taxon>
        <taxon>Euphausiacea</taxon>
        <taxon>Euphausiidae</taxon>
        <taxon>Meganyctiphanes</taxon>
    </lineage>
</organism>
<evidence type="ECO:0000256" key="2">
    <source>
        <dbReference type="ARBA" id="ARBA00022490"/>
    </source>
</evidence>
<proteinExistence type="predicted"/>
<evidence type="ECO:0000256" key="1">
    <source>
        <dbReference type="ARBA" id="ARBA00004201"/>
    </source>
</evidence>
<feature type="region of interest" description="Disordered" evidence="3">
    <location>
        <begin position="294"/>
        <end position="314"/>
    </location>
</feature>